<reference evidence="6" key="1">
    <citation type="submission" date="2021-04" db="EMBL/GenBank/DDBJ databases">
        <authorList>
            <person name="Rodrigo-Torres L."/>
            <person name="Arahal R. D."/>
            <person name="Lucena T."/>
        </authorList>
    </citation>
    <scope>NUCLEOTIDE SEQUENCE</scope>
    <source>
        <strain evidence="6">AS29M-1</strain>
    </source>
</reference>
<feature type="transmembrane region" description="Helical" evidence="5">
    <location>
        <begin position="148"/>
        <end position="167"/>
    </location>
</feature>
<dbReference type="GO" id="GO:0046873">
    <property type="term" value="F:metal ion transmembrane transporter activity"/>
    <property type="evidence" value="ECO:0007669"/>
    <property type="project" value="InterPro"/>
</dbReference>
<protein>
    <recommendedName>
        <fullName evidence="8">Divalent metal cation transporter</fullName>
    </recommendedName>
</protein>
<keyword evidence="4 5" id="KW-0472">Membrane</keyword>
<dbReference type="EMBL" id="OU015584">
    <property type="protein sequence ID" value="CAG5080352.1"/>
    <property type="molecule type" value="Genomic_DNA"/>
</dbReference>
<evidence type="ECO:0000313" key="7">
    <source>
        <dbReference type="Proteomes" id="UP000683507"/>
    </source>
</evidence>
<dbReference type="Pfam" id="PF01566">
    <property type="entry name" value="Nramp"/>
    <property type="match status" value="1"/>
</dbReference>
<evidence type="ECO:0000256" key="5">
    <source>
        <dbReference type="SAM" id="Phobius"/>
    </source>
</evidence>
<evidence type="ECO:0000256" key="4">
    <source>
        <dbReference type="ARBA" id="ARBA00023136"/>
    </source>
</evidence>
<feature type="transmembrane region" description="Helical" evidence="5">
    <location>
        <begin position="12"/>
        <end position="30"/>
    </location>
</feature>
<proteinExistence type="predicted"/>
<sequence>MASAQERNIWKTLGPGILFASTAIGVSHLVQSTQAGANYGYSLLWAVIIANVLKYPFFEYGSRYANATGTSIIDGYKKLGKPFIWGYFIITIGSMFFVSAAVGKVTTGFMQNLFGISSTYTAMAIIFTVCGAILISGKYKVLDGLIKIIGTVLVVSTLFAFIMTLIHGRSGDTGLFELSWFPEGDNIVFLIALMGWMPTAVDLSAWNSLWTVERIKQTGYQPKLKETLLDFRIGYWASALLSICFVTLGAFLMFGTGQKFSPGMAGFANDVISLYTAAIGDWSYLIIASAAFSIMFGTCIAIFDGYGRALTRVTTLLFQKNDSDDKPERKYQIGVAITVIGSFIVIALFENNADGFKFLVNFAQTLSFIIAPFVAWANFKLVSKNQIGDKSPGLTMKVLSIAGIIFLSGFSVYYLFLLISPFFS</sequence>
<keyword evidence="2 5" id="KW-0812">Transmembrane</keyword>
<dbReference type="InterPro" id="IPR001046">
    <property type="entry name" value="NRAMP_fam"/>
</dbReference>
<evidence type="ECO:0000256" key="1">
    <source>
        <dbReference type="ARBA" id="ARBA00004141"/>
    </source>
</evidence>
<organism evidence="6 7">
    <name type="scientific">Parvicella tangerina</name>
    <dbReference type="NCBI Taxonomy" id="2829795"/>
    <lineage>
        <taxon>Bacteria</taxon>
        <taxon>Pseudomonadati</taxon>
        <taxon>Bacteroidota</taxon>
        <taxon>Flavobacteriia</taxon>
        <taxon>Flavobacteriales</taxon>
        <taxon>Parvicellaceae</taxon>
        <taxon>Parvicella</taxon>
    </lineage>
</organism>
<feature type="transmembrane region" description="Helical" evidence="5">
    <location>
        <begin position="398"/>
        <end position="423"/>
    </location>
</feature>
<keyword evidence="3 5" id="KW-1133">Transmembrane helix</keyword>
<gene>
    <name evidence="6" type="ORF">CRYO30217_01269</name>
</gene>
<evidence type="ECO:0008006" key="8">
    <source>
        <dbReference type="Google" id="ProtNLM"/>
    </source>
</evidence>
<dbReference type="KEGG" id="ptan:CRYO30217_01269"/>
<dbReference type="Proteomes" id="UP000683507">
    <property type="component" value="Chromosome"/>
</dbReference>
<feature type="transmembrane region" description="Helical" evidence="5">
    <location>
        <begin position="187"/>
        <end position="212"/>
    </location>
</feature>
<evidence type="ECO:0000256" key="3">
    <source>
        <dbReference type="ARBA" id="ARBA00022989"/>
    </source>
</evidence>
<feature type="transmembrane region" description="Helical" evidence="5">
    <location>
        <begin position="355"/>
        <end position="377"/>
    </location>
</feature>
<dbReference type="NCBIfam" id="NF037982">
    <property type="entry name" value="Nramp_1"/>
    <property type="match status" value="1"/>
</dbReference>
<accession>A0A916JLL7</accession>
<feature type="transmembrane region" description="Helical" evidence="5">
    <location>
        <begin position="233"/>
        <end position="254"/>
    </location>
</feature>
<dbReference type="RefSeq" id="WP_258541478.1">
    <property type="nucleotide sequence ID" value="NZ_OU015584.1"/>
</dbReference>
<name>A0A916JLL7_9FLAO</name>
<feature type="transmembrane region" description="Helical" evidence="5">
    <location>
        <begin position="83"/>
        <end position="102"/>
    </location>
</feature>
<feature type="transmembrane region" description="Helical" evidence="5">
    <location>
        <begin position="331"/>
        <end position="349"/>
    </location>
</feature>
<dbReference type="AlphaFoldDB" id="A0A916JLL7"/>
<dbReference type="GO" id="GO:0016020">
    <property type="term" value="C:membrane"/>
    <property type="evidence" value="ECO:0007669"/>
    <property type="project" value="UniProtKB-SubCell"/>
</dbReference>
<comment type="subcellular location">
    <subcellularLocation>
        <location evidence="1">Membrane</location>
        <topology evidence="1">Multi-pass membrane protein</topology>
    </subcellularLocation>
</comment>
<keyword evidence="7" id="KW-1185">Reference proteome</keyword>
<evidence type="ECO:0000256" key="2">
    <source>
        <dbReference type="ARBA" id="ARBA00022692"/>
    </source>
</evidence>
<feature type="transmembrane region" description="Helical" evidence="5">
    <location>
        <begin position="114"/>
        <end position="136"/>
    </location>
</feature>
<feature type="transmembrane region" description="Helical" evidence="5">
    <location>
        <begin position="282"/>
        <end position="303"/>
    </location>
</feature>
<feature type="transmembrane region" description="Helical" evidence="5">
    <location>
        <begin position="36"/>
        <end position="53"/>
    </location>
</feature>
<evidence type="ECO:0000313" key="6">
    <source>
        <dbReference type="EMBL" id="CAG5080352.1"/>
    </source>
</evidence>